<feature type="region of interest" description="Disordered" evidence="1">
    <location>
        <begin position="85"/>
        <end position="106"/>
    </location>
</feature>
<sequence length="106" mass="11197">MLPSEKLAIAAHLHVLLRRKVGRVTDTEWMAGNAEYAAAMVRLARQAAAEGGHADVAEWADKLAAAWNMAPLRSVPGVVAPPAPVPGRMDPAGPEPDAPRYIGGLR</sequence>
<dbReference type="Proteomes" id="UP001528672">
    <property type="component" value="Unassembled WGS sequence"/>
</dbReference>
<protein>
    <submittedName>
        <fullName evidence="2">Uncharacterized protein</fullName>
    </submittedName>
</protein>
<proteinExistence type="predicted"/>
<dbReference type="RefSeq" id="WP_273925331.1">
    <property type="nucleotide sequence ID" value="NZ_JAQSIN010000004.1"/>
</dbReference>
<name>A0ABT5MF54_9BURK</name>
<keyword evidence="3" id="KW-1185">Reference proteome</keyword>
<accession>A0ABT5MF54</accession>
<evidence type="ECO:0000256" key="1">
    <source>
        <dbReference type="SAM" id="MobiDB-lite"/>
    </source>
</evidence>
<dbReference type="EMBL" id="JAQSIO010000001">
    <property type="protein sequence ID" value="MDD0813780.1"/>
    <property type="molecule type" value="Genomic_DNA"/>
</dbReference>
<evidence type="ECO:0000313" key="2">
    <source>
        <dbReference type="EMBL" id="MDD0813780.1"/>
    </source>
</evidence>
<comment type="caution">
    <text evidence="2">The sequence shown here is derived from an EMBL/GenBank/DDBJ whole genome shotgun (WGS) entry which is preliminary data.</text>
</comment>
<reference evidence="2 3" key="1">
    <citation type="submission" date="2023-02" db="EMBL/GenBank/DDBJ databases">
        <title>Bacterial whole genome sequence for Curvibacter sp. HBC28.</title>
        <authorList>
            <person name="Le V."/>
            <person name="Ko S.-R."/>
            <person name="Ahn C.-Y."/>
            <person name="Oh H.-M."/>
        </authorList>
    </citation>
    <scope>NUCLEOTIDE SEQUENCE [LARGE SCALE GENOMIC DNA]</scope>
    <source>
        <strain evidence="2 3">HBC28</strain>
    </source>
</reference>
<evidence type="ECO:0000313" key="3">
    <source>
        <dbReference type="Proteomes" id="UP001528672"/>
    </source>
</evidence>
<organism evidence="2 3">
    <name type="scientific">Curvibacter microcysteis</name>
    <dbReference type="NCBI Taxonomy" id="3026419"/>
    <lineage>
        <taxon>Bacteria</taxon>
        <taxon>Pseudomonadati</taxon>
        <taxon>Pseudomonadota</taxon>
        <taxon>Betaproteobacteria</taxon>
        <taxon>Burkholderiales</taxon>
        <taxon>Comamonadaceae</taxon>
        <taxon>Curvibacter</taxon>
    </lineage>
</organism>
<gene>
    <name evidence="2" type="ORF">PSQ39_03985</name>
</gene>